<gene>
    <name evidence="1" type="ORF">D7U36_11605</name>
</gene>
<dbReference type="OrthoDB" id="4630804at2"/>
<dbReference type="AlphaFoldDB" id="A0A8B3GCY2"/>
<dbReference type="EMBL" id="RCIW01000020">
    <property type="protein sequence ID" value="RLP07053.1"/>
    <property type="molecule type" value="Genomic_DNA"/>
</dbReference>
<evidence type="ECO:0000313" key="2">
    <source>
        <dbReference type="Proteomes" id="UP000279336"/>
    </source>
</evidence>
<sequence>MTPQIADEAYADPASRSGGTVRVIGWSVSIQALVTVIVLPEADVVWGVNAWRSNAMDRHRYGEGDDRWTSRN</sequence>
<protein>
    <submittedName>
        <fullName evidence="1">Uncharacterized protein</fullName>
    </submittedName>
</protein>
<name>A0A8B3GCY2_9ACTN</name>
<reference evidence="1 2" key="1">
    <citation type="submission" date="2018-10" db="EMBL/GenBank/DDBJ databases">
        <title>Propionibacterium australiense Genome Sequencing and Assembly.</title>
        <authorList>
            <person name="Bernier A.-M."/>
            <person name="Bernard K."/>
        </authorList>
    </citation>
    <scope>NUCLEOTIDE SEQUENCE [LARGE SCALE GENOMIC DNA]</scope>
    <source>
        <strain evidence="1 2">NML98A078</strain>
    </source>
</reference>
<proteinExistence type="predicted"/>
<evidence type="ECO:0000313" key="1">
    <source>
        <dbReference type="EMBL" id="RLP07053.1"/>
    </source>
</evidence>
<accession>A0A8B3GCY2</accession>
<dbReference type="Proteomes" id="UP000279336">
    <property type="component" value="Unassembled WGS sequence"/>
</dbReference>
<organism evidence="1 2">
    <name type="scientific">Propionibacterium australiense</name>
    <dbReference type="NCBI Taxonomy" id="119981"/>
    <lineage>
        <taxon>Bacteria</taxon>
        <taxon>Bacillati</taxon>
        <taxon>Actinomycetota</taxon>
        <taxon>Actinomycetes</taxon>
        <taxon>Propionibacteriales</taxon>
        <taxon>Propionibacteriaceae</taxon>
        <taxon>Propionibacterium</taxon>
    </lineage>
</organism>
<comment type="caution">
    <text evidence="1">The sequence shown here is derived from an EMBL/GenBank/DDBJ whole genome shotgun (WGS) entry which is preliminary data.</text>
</comment>